<reference evidence="1" key="1">
    <citation type="journal article" date="2014" name="Int. J. Syst. Evol. Microbiol.">
        <title>Complete genome sequence of Corynebacterium casei LMG S-19264T (=DSM 44701T), isolated from a smear-ripened cheese.</title>
        <authorList>
            <consortium name="US DOE Joint Genome Institute (JGI-PGF)"/>
            <person name="Walter F."/>
            <person name="Albersmeier A."/>
            <person name="Kalinowski J."/>
            <person name="Ruckert C."/>
        </authorList>
    </citation>
    <scope>NUCLEOTIDE SEQUENCE</scope>
    <source>
        <strain evidence="1">JCM 17251</strain>
    </source>
</reference>
<protein>
    <submittedName>
        <fullName evidence="1">Uncharacterized protein</fullName>
    </submittedName>
</protein>
<evidence type="ECO:0000313" key="2">
    <source>
        <dbReference type="Proteomes" id="UP000624041"/>
    </source>
</evidence>
<evidence type="ECO:0000313" key="1">
    <source>
        <dbReference type="EMBL" id="GGN59853.1"/>
    </source>
</evidence>
<dbReference type="AlphaFoldDB" id="A0A917XZB6"/>
<dbReference type="EMBL" id="BMOS01000015">
    <property type="protein sequence ID" value="GGN59853.1"/>
    <property type="molecule type" value="Genomic_DNA"/>
</dbReference>
<name>A0A917XZB6_9BACI</name>
<keyword evidence="2" id="KW-1185">Reference proteome</keyword>
<proteinExistence type="predicted"/>
<organism evidence="1 2">
    <name type="scientific">Oceanobacillus indicireducens</name>
    <dbReference type="NCBI Taxonomy" id="1004261"/>
    <lineage>
        <taxon>Bacteria</taxon>
        <taxon>Bacillati</taxon>
        <taxon>Bacillota</taxon>
        <taxon>Bacilli</taxon>
        <taxon>Bacillales</taxon>
        <taxon>Bacillaceae</taxon>
        <taxon>Oceanobacillus</taxon>
    </lineage>
</organism>
<accession>A0A917XZB6</accession>
<comment type="caution">
    <text evidence="1">The sequence shown here is derived from an EMBL/GenBank/DDBJ whole genome shotgun (WGS) entry which is preliminary data.</text>
</comment>
<dbReference type="Proteomes" id="UP000624041">
    <property type="component" value="Unassembled WGS sequence"/>
</dbReference>
<reference evidence="1" key="2">
    <citation type="submission" date="2020-09" db="EMBL/GenBank/DDBJ databases">
        <authorList>
            <person name="Sun Q."/>
            <person name="Ohkuma M."/>
        </authorList>
    </citation>
    <scope>NUCLEOTIDE SEQUENCE</scope>
    <source>
        <strain evidence="1">JCM 17251</strain>
    </source>
</reference>
<sequence>MYALFAYGFTNRHLDHIVKEYYKDKTTIKNNEADNLLNYNEFIHRCKTRGYEKFALGKLYEIDVTYYSNVNYPSLIAEVKKQIVI</sequence>
<dbReference type="RefSeq" id="WP_188857593.1">
    <property type="nucleotide sequence ID" value="NZ_BMOS01000015.1"/>
</dbReference>
<gene>
    <name evidence="1" type="ORF">GCM10007971_23390</name>
</gene>